<evidence type="ECO:0000256" key="4">
    <source>
        <dbReference type="ARBA" id="ARBA00022801"/>
    </source>
</evidence>
<dbReference type="InterPro" id="IPR033942">
    <property type="entry name" value="IMPase"/>
</dbReference>
<dbReference type="KEGG" id="cliz:G7Y31_06990"/>
<dbReference type="InterPro" id="IPR000760">
    <property type="entry name" value="Inositol_monophosphatase-like"/>
</dbReference>
<keyword evidence="5 6" id="KW-0460">Magnesium</keyword>
<evidence type="ECO:0000256" key="3">
    <source>
        <dbReference type="ARBA" id="ARBA00022723"/>
    </source>
</evidence>
<evidence type="ECO:0000256" key="7">
    <source>
        <dbReference type="RuleBase" id="RU364068"/>
    </source>
</evidence>
<gene>
    <name evidence="8" type="ORF">G7Y31_06990</name>
</gene>
<dbReference type="CDD" id="cd01639">
    <property type="entry name" value="IMPase"/>
    <property type="match status" value="1"/>
</dbReference>
<feature type="binding site" evidence="6">
    <location>
        <position position="110"/>
    </location>
    <ligand>
        <name>Mg(2+)</name>
        <dbReference type="ChEBI" id="CHEBI:18420"/>
        <label>1</label>
        <note>catalytic</note>
    </ligand>
</feature>
<comment type="cofactor">
    <cofactor evidence="2 6 7">
        <name>Mg(2+)</name>
        <dbReference type="ChEBI" id="CHEBI:18420"/>
    </cofactor>
</comment>
<evidence type="ECO:0000256" key="5">
    <source>
        <dbReference type="ARBA" id="ARBA00022842"/>
    </source>
</evidence>
<keyword evidence="9" id="KW-1185">Reference proteome</keyword>
<dbReference type="EC" id="3.1.3.25" evidence="7"/>
<proteinExistence type="inferred from homology"/>
<dbReference type="PANTHER" id="PTHR20854">
    <property type="entry name" value="INOSITOL MONOPHOSPHATASE"/>
    <property type="match status" value="1"/>
</dbReference>
<keyword evidence="3 6" id="KW-0479">Metal-binding</keyword>
<dbReference type="Gene3D" id="3.30.540.10">
    <property type="entry name" value="Fructose-1,6-Bisphosphatase, subunit A, domain 1"/>
    <property type="match status" value="1"/>
</dbReference>
<accession>A0A7T0KDX5</accession>
<keyword evidence="4 7" id="KW-0378">Hydrolase</keyword>
<organism evidence="8 9">
    <name type="scientific">Corynebacterium lizhenjunii</name>
    <dbReference type="NCBI Taxonomy" id="2709394"/>
    <lineage>
        <taxon>Bacteria</taxon>
        <taxon>Bacillati</taxon>
        <taxon>Actinomycetota</taxon>
        <taxon>Actinomycetes</taxon>
        <taxon>Mycobacteriales</taxon>
        <taxon>Corynebacteriaceae</taxon>
        <taxon>Corynebacterium</taxon>
    </lineage>
</organism>
<evidence type="ECO:0000256" key="6">
    <source>
        <dbReference type="PIRSR" id="PIRSR600760-2"/>
    </source>
</evidence>
<feature type="binding site" evidence="6">
    <location>
        <position position="113"/>
    </location>
    <ligand>
        <name>Mg(2+)</name>
        <dbReference type="ChEBI" id="CHEBI:18420"/>
        <label>1</label>
        <note>catalytic</note>
    </ligand>
</feature>
<comment type="catalytic activity">
    <reaction evidence="1 7">
        <text>a myo-inositol phosphate + H2O = myo-inositol + phosphate</text>
        <dbReference type="Rhea" id="RHEA:24056"/>
        <dbReference type="ChEBI" id="CHEBI:15377"/>
        <dbReference type="ChEBI" id="CHEBI:17268"/>
        <dbReference type="ChEBI" id="CHEBI:43474"/>
        <dbReference type="ChEBI" id="CHEBI:84139"/>
        <dbReference type="EC" id="3.1.3.25"/>
    </reaction>
</comment>
<sequence>MSTFYTATTPAPVDCPAVLITQLRELALAAARSAGELVSRRRRELLRTSTDGGLQAHHTKTSAVDPVTVVDTESENHIVAFLRQHRPDDGFLGEEGQNTPGRTGVTWVIDPIDGTVNFLYGIGEYAVSVGAVVDGEPVAGAVVNVESGAAYHAGWAQGAAVERGGASHALTPRSQSDLALALVATGFGYQATRREAQARLLAHILPVVRDIRRMGAAALDLCRVAEGTVDAYYEHGVKAWDCAAGTIIAREAGVVVAHPGMEATGGEARMLFAAQPGVAPQLWSLLESLKVAGQLPE</sequence>
<comment type="similarity">
    <text evidence="7">Belongs to the inositol monophosphatase superfamily.</text>
</comment>
<evidence type="ECO:0000313" key="8">
    <source>
        <dbReference type="EMBL" id="QPK78324.1"/>
    </source>
</evidence>
<reference evidence="8 9" key="1">
    <citation type="submission" date="2020-11" db="EMBL/GenBank/DDBJ databases">
        <title>Corynebacterium sp. ZJ-599.</title>
        <authorList>
            <person name="Zhou J."/>
        </authorList>
    </citation>
    <scope>NUCLEOTIDE SEQUENCE [LARGE SCALE GENOMIC DNA]</scope>
    <source>
        <strain evidence="8 9">ZJ-599</strain>
    </source>
</reference>
<dbReference type="Gene3D" id="3.40.190.80">
    <property type="match status" value="1"/>
</dbReference>
<dbReference type="PROSITE" id="PS00629">
    <property type="entry name" value="IMP_1"/>
    <property type="match status" value="1"/>
</dbReference>
<dbReference type="Pfam" id="PF00459">
    <property type="entry name" value="Inositol_P"/>
    <property type="match status" value="1"/>
</dbReference>
<dbReference type="PANTHER" id="PTHR20854:SF4">
    <property type="entry name" value="INOSITOL-1-MONOPHOSPHATASE-RELATED"/>
    <property type="match status" value="1"/>
</dbReference>
<feature type="binding site" evidence="6">
    <location>
        <position position="112"/>
    </location>
    <ligand>
        <name>Mg(2+)</name>
        <dbReference type="ChEBI" id="CHEBI:18420"/>
        <label>1</label>
        <note>catalytic</note>
    </ligand>
</feature>
<dbReference type="Proteomes" id="UP000594681">
    <property type="component" value="Chromosome"/>
</dbReference>
<protein>
    <recommendedName>
        <fullName evidence="7">Inositol-1-monophosphatase</fullName>
        <ecNumber evidence="7">3.1.3.25</ecNumber>
    </recommendedName>
</protein>
<evidence type="ECO:0000256" key="2">
    <source>
        <dbReference type="ARBA" id="ARBA00001946"/>
    </source>
</evidence>
<name>A0A7T0KDX5_9CORY</name>
<dbReference type="AlphaFoldDB" id="A0A7T0KDX5"/>
<feature type="binding site" evidence="6">
    <location>
        <position position="94"/>
    </location>
    <ligand>
        <name>Mg(2+)</name>
        <dbReference type="ChEBI" id="CHEBI:18420"/>
        <label>1</label>
        <note>catalytic</note>
    </ligand>
</feature>
<evidence type="ECO:0000256" key="1">
    <source>
        <dbReference type="ARBA" id="ARBA00001033"/>
    </source>
</evidence>
<dbReference type="RefSeq" id="WP_165006507.1">
    <property type="nucleotide sequence ID" value="NZ_CP064954.1"/>
</dbReference>
<evidence type="ECO:0000313" key="9">
    <source>
        <dbReference type="Proteomes" id="UP000594681"/>
    </source>
</evidence>
<feature type="binding site" evidence="6">
    <location>
        <position position="241"/>
    </location>
    <ligand>
        <name>Mg(2+)</name>
        <dbReference type="ChEBI" id="CHEBI:18420"/>
        <label>1</label>
        <note>catalytic</note>
    </ligand>
</feature>
<dbReference type="GO" id="GO:0008934">
    <property type="term" value="F:inositol monophosphate 1-phosphatase activity"/>
    <property type="evidence" value="ECO:0007669"/>
    <property type="project" value="InterPro"/>
</dbReference>
<dbReference type="PRINTS" id="PR00377">
    <property type="entry name" value="IMPHPHTASES"/>
</dbReference>
<dbReference type="InterPro" id="IPR020583">
    <property type="entry name" value="Inositol_monoP_metal-BS"/>
</dbReference>
<dbReference type="GO" id="GO:0006020">
    <property type="term" value="P:inositol metabolic process"/>
    <property type="evidence" value="ECO:0007669"/>
    <property type="project" value="TreeGrafter"/>
</dbReference>
<dbReference type="GO" id="GO:0007165">
    <property type="term" value="P:signal transduction"/>
    <property type="evidence" value="ECO:0007669"/>
    <property type="project" value="TreeGrafter"/>
</dbReference>
<dbReference type="GO" id="GO:0046872">
    <property type="term" value="F:metal ion binding"/>
    <property type="evidence" value="ECO:0007669"/>
    <property type="project" value="UniProtKB-KW"/>
</dbReference>
<dbReference type="SUPFAM" id="SSF56655">
    <property type="entry name" value="Carbohydrate phosphatase"/>
    <property type="match status" value="1"/>
</dbReference>
<dbReference type="EMBL" id="CP064954">
    <property type="protein sequence ID" value="QPK78324.1"/>
    <property type="molecule type" value="Genomic_DNA"/>
</dbReference>